<dbReference type="PANTHER" id="PTHR47966">
    <property type="entry name" value="BETA-SITE APP-CLEAVING ENZYME, ISOFORM A-RELATED"/>
    <property type="match status" value="1"/>
</dbReference>
<evidence type="ECO:0000256" key="3">
    <source>
        <dbReference type="ARBA" id="ARBA00022750"/>
    </source>
</evidence>
<dbReference type="EMBL" id="HBEF01005039">
    <property type="protein sequence ID" value="CAD8331008.1"/>
    <property type="molecule type" value="Transcribed_RNA"/>
</dbReference>
<protein>
    <recommendedName>
        <fullName evidence="11">Peptidase A1 domain-containing protein</fullName>
    </recommendedName>
</protein>
<dbReference type="InterPro" id="IPR033121">
    <property type="entry name" value="PEPTIDASE_A1"/>
</dbReference>
<evidence type="ECO:0000313" key="12">
    <source>
        <dbReference type="EMBL" id="CAD8331007.1"/>
    </source>
</evidence>
<sequence>MKFIAAASLLLANTIAVSASSTVRLHKRPDDELIVAHLKRERDALQAKLTLNEVVEKHSSSSRKLLRGSDNEDAEVLKLNDGPESEIIKDYGNAQYYGSVSIGSPPQSFEVIFDTGSSNLWVPKVGCKHCGNPIFGKKHKYDHSSSSTYEEDGKDFDIMYGSGSVSGYFSADDVTIADDIVINSQRFAEIQDAGGLGMAYALGKFDGILGLGFTSISIDGAPTVFENAIKQNKVDLPIFSFYLGDNVPGELTFGGYDASKFEGELQYVKLDAATYWQITMDKVTCGSYSHESEEPITAIVDSGTSLMTGPKVEVAKIASMLGAKPNIMGEYTVDCATVDSLPDITFTIDGNDYTIPGSKLIIQSQNICLFAFMGMDFPAPGPQWILGDVFMREYYTVFNYVDKTVGFAKAKKSA</sequence>
<dbReference type="Gene3D" id="2.40.70.10">
    <property type="entry name" value="Acid Proteases"/>
    <property type="match status" value="2"/>
</dbReference>
<feature type="chain" id="PRO_5035584843" description="Peptidase A1 domain-containing protein" evidence="10">
    <location>
        <begin position="20"/>
        <end position="414"/>
    </location>
</feature>
<dbReference type="InterPro" id="IPR001461">
    <property type="entry name" value="Aspartic_peptidase_A1"/>
</dbReference>
<evidence type="ECO:0000256" key="9">
    <source>
        <dbReference type="RuleBase" id="RU000454"/>
    </source>
</evidence>
<name>A0A6T6EBC8_9STRA</name>
<feature type="signal peptide" evidence="10">
    <location>
        <begin position="1"/>
        <end position="19"/>
    </location>
</feature>
<dbReference type="GO" id="GO:0004190">
    <property type="term" value="F:aspartic-type endopeptidase activity"/>
    <property type="evidence" value="ECO:0007669"/>
    <property type="project" value="UniProtKB-KW"/>
</dbReference>
<dbReference type="InterPro" id="IPR001969">
    <property type="entry name" value="Aspartic_peptidase_AS"/>
</dbReference>
<evidence type="ECO:0000256" key="5">
    <source>
        <dbReference type="ARBA" id="ARBA00023157"/>
    </source>
</evidence>
<proteinExistence type="inferred from homology"/>
<evidence type="ECO:0000256" key="10">
    <source>
        <dbReference type="SAM" id="SignalP"/>
    </source>
</evidence>
<keyword evidence="4 9" id="KW-0378">Hydrolase</keyword>
<dbReference type="PRINTS" id="PR00792">
    <property type="entry name" value="PEPSIN"/>
</dbReference>
<keyword evidence="2 9" id="KW-0645">Protease</keyword>
<dbReference type="InterPro" id="IPR021109">
    <property type="entry name" value="Peptidase_aspartic_dom_sf"/>
</dbReference>
<reference evidence="12" key="1">
    <citation type="submission" date="2021-01" db="EMBL/GenBank/DDBJ databases">
        <authorList>
            <person name="Corre E."/>
            <person name="Pelletier E."/>
            <person name="Niang G."/>
            <person name="Scheremetjew M."/>
            <person name="Finn R."/>
            <person name="Kale V."/>
            <person name="Holt S."/>
            <person name="Cochrane G."/>
            <person name="Meng A."/>
            <person name="Brown T."/>
            <person name="Cohen L."/>
        </authorList>
    </citation>
    <scope>NUCLEOTIDE SEQUENCE</scope>
    <source>
        <strain evidence="12">CCMP3328</strain>
    </source>
</reference>
<dbReference type="PROSITE" id="PS51767">
    <property type="entry name" value="PEPTIDASE_A1"/>
    <property type="match status" value="1"/>
</dbReference>
<feature type="active site" evidence="7">
    <location>
        <position position="301"/>
    </location>
</feature>
<feature type="active site" evidence="7">
    <location>
        <position position="114"/>
    </location>
</feature>
<keyword evidence="3 9" id="KW-0064">Aspartyl protease</keyword>
<evidence type="ECO:0000259" key="11">
    <source>
        <dbReference type="PROSITE" id="PS51767"/>
    </source>
</evidence>
<dbReference type="AlphaFoldDB" id="A0A6T6EBC8"/>
<organism evidence="12">
    <name type="scientific">Craspedostauros australis</name>
    <dbReference type="NCBI Taxonomy" id="1486917"/>
    <lineage>
        <taxon>Eukaryota</taxon>
        <taxon>Sar</taxon>
        <taxon>Stramenopiles</taxon>
        <taxon>Ochrophyta</taxon>
        <taxon>Bacillariophyta</taxon>
        <taxon>Bacillariophyceae</taxon>
        <taxon>Bacillariophycidae</taxon>
        <taxon>Naviculales</taxon>
        <taxon>Naviculaceae</taxon>
        <taxon>Craspedostauros</taxon>
    </lineage>
</organism>
<evidence type="ECO:0000256" key="4">
    <source>
        <dbReference type="ARBA" id="ARBA00022801"/>
    </source>
</evidence>
<accession>A0A6T6EBC8</accession>
<dbReference type="SUPFAM" id="SSF50630">
    <property type="entry name" value="Acid proteases"/>
    <property type="match status" value="1"/>
</dbReference>
<gene>
    <name evidence="12" type="ORF">CAUS1442_LOCUS3106</name>
    <name evidence="13" type="ORF">CAUS1442_LOCUS3107</name>
</gene>
<feature type="domain" description="Peptidase A1" evidence="11">
    <location>
        <begin position="96"/>
        <end position="408"/>
    </location>
</feature>
<dbReference type="FunFam" id="2.40.70.10:FF:000008">
    <property type="entry name" value="Cathepsin D"/>
    <property type="match status" value="1"/>
</dbReference>
<dbReference type="PANTHER" id="PTHR47966:SF51">
    <property type="entry name" value="BETA-SITE APP-CLEAVING ENZYME, ISOFORM A-RELATED"/>
    <property type="match status" value="1"/>
</dbReference>
<keyword evidence="10" id="KW-0732">Signal</keyword>
<keyword evidence="5 8" id="KW-1015">Disulfide bond</keyword>
<evidence type="ECO:0000256" key="8">
    <source>
        <dbReference type="PIRSR" id="PIRSR601461-2"/>
    </source>
</evidence>
<dbReference type="EMBL" id="HBEF01005038">
    <property type="protein sequence ID" value="CAD8331007.1"/>
    <property type="molecule type" value="Transcribed_RNA"/>
</dbReference>
<dbReference type="GO" id="GO:0006508">
    <property type="term" value="P:proteolysis"/>
    <property type="evidence" value="ECO:0007669"/>
    <property type="project" value="UniProtKB-KW"/>
</dbReference>
<evidence type="ECO:0000256" key="6">
    <source>
        <dbReference type="ARBA" id="ARBA00023180"/>
    </source>
</evidence>
<evidence type="ECO:0000256" key="1">
    <source>
        <dbReference type="ARBA" id="ARBA00007447"/>
    </source>
</evidence>
<dbReference type="PROSITE" id="PS00141">
    <property type="entry name" value="ASP_PROTEASE"/>
    <property type="match status" value="2"/>
</dbReference>
<feature type="disulfide bond" evidence="8">
    <location>
        <begin position="335"/>
        <end position="368"/>
    </location>
</feature>
<evidence type="ECO:0000256" key="2">
    <source>
        <dbReference type="ARBA" id="ARBA00022670"/>
    </source>
</evidence>
<comment type="similarity">
    <text evidence="1 9">Belongs to the peptidase A1 family.</text>
</comment>
<evidence type="ECO:0000256" key="7">
    <source>
        <dbReference type="PIRSR" id="PIRSR601461-1"/>
    </source>
</evidence>
<dbReference type="FunFam" id="2.40.70.10:FF:000002">
    <property type="entry name" value="Vacuolar aspartic proteinase"/>
    <property type="match status" value="1"/>
</dbReference>
<keyword evidence="6" id="KW-0325">Glycoprotein</keyword>
<evidence type="ECO:0000313" key="13">
    <source>
        <dbReference type="EMBL" id="CAD8331008.1"/>
    </source>
</evidence>
<dbReference type="Pfam" id="PF00026">
    <property type="entry name" value="Asp"/>
    <property type="match status" value="1"/>
</dbReference>